<reference evidence="5 6" key="1">
    <citation type="submission" date="2020-07" db="EMBL/GenBank/DDBJ databases">
        <title>Halosimplex pelagicum sp. nov. and Halosimplex rubrum sp. nov., isolated from salted brown alga Laminaria, and emended description of the genus Halosimplex.</title>
        <authorList>
            <person name="Cui H."/>
        </authorList>
    </citation>
    <scope>NUCLEOTIDE SEQUENCE [LARGE SCALE GENOMIC DNA]</scope>
    <source>
        <strain evidence="5 6">R27</strain>
    </source>
</reference>
<gene>
    <name evidence="5" type="ORF">HZS55_16650</name>
</gene>
<name>A0A7D5P6X9_9EURY</name>
<dbReference type="Gene3D" id="3.30.360.10">
    <property type="entry name" value="Dihydrodipicolinate Reductase, domain 2"/>
    <property type="match status" value="1"/>
</dbReference>
<evidence type="ECO:0000313" key="5">
    <source>
        <dbReference type="EMBL" id="QLH78818.1"/>
    </source>
</evidence>
<dbReference type="Gene3D" id="3.40.50.720">
    <property type="entry name" value="NAD(P)-binding Rossmann-like Domain"/>
    <property type="match status" value="1"/>
</dbReference>
<dbReference type="SUPFAM" id="SSF55347">
    <property type="entry name" value="Glyceraldehyde-3-phosphate dehydrogenase-like, C-terminal domain"/>
    <property type="match status" value="1"/>
</dbReference>
<feature type="domain" description="GFO/IDH/MocA-like oxidoreductase" evidence="4">
    <location>
        <begin position="154"/>
        <end position="277"/>
    </location>
</feature>
<dbReference type="GeneID" id="56079527"/>
<accession>A0A7D5P6X9</accession>
<dbReference type="Pfam" id="PF01408">
    <property type="entry name" value="GFO_IDH_MocA"/>
    <property type="match status" value="1"/>
</dbReference>
<evidence type="ECO:0000256" key="1">
    <source>
        <dbReference type="ARBA" id="ARBA00010928"/>
    </source>
</evidence>
<dbReference type="PANTHER" id="PTHR22604:SF105">
    <property type="entry name" value="TRANS-1,2-DIHYDROBENZENE-1,2-DIOL DEHYDROGENASE"/>
    <property type="match status" value="1"/>
</dbReference>
<evidence type="ECO:0000259" key="4">
    <source>
        <dbReference type="Pfam" id="PF22725"/>
    </source>
</evidence>
<keyword evidence="2" id="KW-0560">Oxidoreductase</keyword>
<dbReference type="EMBL" id="CP058910">
    <property type="protein sequence ID" value="QLH78818.1"/>
    <property type="molecule type" value="Genomic_DNA"/>
</dbReference>
<evidence type="ECO:0000313" key="6">
    <source>
        <dbReference type="Proteomes" id="UP000509667"/>
    </source>
</evidence>
<dbReference type="InterPro" id="IPR000683">
    <property type="entry name" value="Gfo/Idh/MocA-like_OxRdtase_N"/>
</dbReference>
<dbReference type="InterPro" id="IPR049838">
    <property type="entry name" value="XacA-like"/>
</dbReference>
<dbReference type="OrthoDB" id="195534at2157"/>
<dbReference type="AlphaFoldDB" id="A0A7D5P6X9"/>
<dbReference type="RefSeq" id="WP_179908696.1">
    <property type="nucleotide sequence ID" value="NZ_CP058910.1"/>
</dbReference>
<dbReference type="NCBIfam" id="NF041392">
    <property type="entry name" value="XylDh_Gfo6_Halo"/>
    <property type="match status" value="1"/>
</dbReference>
<dbReference type="InterPro" id="IPR036291">
    <property type="entry name" value="NAD(P)-bd_dom_sf"/>
</dbReference>
<dbReference type="InterPro" id="IPR055170">
    <property type="entry name" value="GFO_IDH_MocA-like_dom"/>
</dbReference>
<comment type="similarity">
    <text evidence="1">Belongs to the Gfo/Idh/MocA family.</text>
</comment>
<dbReference type="KEGG" id="hrr:HZS55_16650"/>
<feature type="domain" description="Gfo/Idh/MocA-like oxidoreductase N-terminal" evidence="3">
    <location>
        <begin position="23"/>
        <end position="144"/>
    </location>
</feature>
<dbReference type="Proteomes" id="UP000509667">
    <property type="component" value="Chromosome"/>
</dbReference>
<dbReference type="SUPFAM" id="SSF51735">
    <property type="entry name" value="NAD(P)-binding Rossmann-fold domains"/>
    <property type="match status" value="1"/>
</dbReference>
<organism evidence="5 6">
    <name type="scientific">Halosimplex rubrum</name>
    <dbReference type="NCBI Taxonomy" id="869889"/>
    <lineage>
        <taxon>Archaea</taxon>
        <taxon>Methanobacteriati</taxon>
        <taxon>Methanobacteriota</taxon>
        <taxon>Stenosarchaea group</taxon>
        <taxon>Halobacteria</taxon>
        <taxon>Halobacteriales</taxon>
        <taxon>Haloarculaceae</taxon>
        <taxon>Halosimplex</taxon>
    </lineage>
</organism>
<evidence type="ECO:0000259" key="3">
    <source>
        <dbReference type="Pfam" id="PF01408"/>
    </source>
</evidence>
<protein>
    <submittedName>
        <fullName evidence="5">Gfo/Idh/MocA family oxidoreductase</fullName>
    </submittedName>
</protein>
<dbReference type="PANTHER" id="PTHR22604">
    <property type="entry name" value="OXIDOREDUCTASES"/>
    <property type="match status" value="1"/>
</dbReference>
<keyword evidence="6" id="KW-1185">Reference proteome</keyword>
<proteinExistence type="inferred from homology"/>
<evidence type="ECO:0000256" key="2">
    <source>
        <dbReference type="ARBA" id="ARBA00023002"/>
    </source>
</evidence>
<dbReference type="GO" id="GO:0000166">
    <property type="term" value="F:nucleotide binding"/>
    <property type="evidence" value="ECO:0007669"/>
    <property type="project" value="InterPro"/>
</dbReference>
<dbReference type="GO" id="GO:0016491">
    <property type="term" value="F:oxidoreductase activity"/>
    <property type="evidence" value="ECO:0007669"/>
    <property type="project" value="UniProtKB-KW"/>
</dbReference>
<sequence length="355" mass="38546">MDIDVPSSFDERDWARPVDGAPVRFAVLGLGWFGPDVAIPAIEESDFCETTVVVSGDREKAERVADEKGVAHALTYDDYADGEATDAYDAVYVVTPNALHLPHVETAAELGKDVLCEKPLEADAARARKCVEACEEGGVELMTAYRMHTTRSIRWVRDVVQDGAIGDPVHTRGAFSYNLIAAGEDMDQWRLNPDLAGGGPLMDLGVYPLNTSRFVLDSDPEAVHATTVEGPDEFDGLEKYVAFTMEFPDGAVAECDSGYEVAGDNYFEVGGTHGRIRVDVPFNVDADRTITVSAGGEEQVVEVEEPSEMVEEFDYFATGVLTDMAIGPDGRHGYEDVRIADTIYESGESGGRIEL</sequence>
<dbReference type="InterPro" id="IPR050984">
    <property type="entry name" value="Gfo/Idh/MocA_domain"/>
</dbReference>
<dbReference type="Pfam" id="PF22725">
    <property type="entry name" value="GFO_IDH_MocA_C3"/>
    <property type="match status" value="1"/>
</dbReference>